<evidence type="ECO:0000313" key="1">
    <source>
        <dbReference type="EMBL" id="BAH52728.1"/>
    </source>
</evidence>
<name>C1BAM5_RHOOB</name>
<evidence type="ECO:0000313" key="2">
    <source>
        <dbReference type="Proteomes" id="UP000002212"/>
    </source>
</evidence>
<proteinExistence type="predicted"/>
<sequence length="154" mass="16236">MSMKISGGVEWSLHCCVVLSQAEGPVPTARLADLHGVSKSYLAKHLQSLARAGLVHPTEGRDGGYVLTRAPADITVLDVVQAVDGAGPAFRCTEIRQQGLLAAPPEQCKTPCGIAKVMAEAERAWRASLSGVTIADLAATLDLTALRRTLETSF</sequence>
<dbReference type="KEGG" id="rop:ROP_44810"/>
<dbReference type="EMBL" id="AP011115">
    <property type="protein sequence ID" value="BAH52728.1"/>
    <property type="molecule type" value="Genomic_DNA"/>
</dbReference>
<dbReference type="PANTHER" id="PTHR33221">
    <property type="entry name" value="WINGED HELIX-TURN-HELIX TRANSCRIPTIONAL REGULATOR, RRF2 FAMILY"/>
    <property type="match status" value="1"/>
</dbReference>
<protein>
    <submittedName>
        <fullName evidence="1">Putative Rrf2 family DNA-binding protein</fullName>
    </submittedName>
</protein>
<dbReference type="PROSITE" id="PS51197">
    <property type="entry name" value="HTH_RRF2_2"/>
    <property type="match status" value="1"/>
</dbReference>
<dbReference type="CDD" id="cd00090">
    <property type="entry name" value="HTH_ARSR"/>
    <property type="match status" value="1"/>
</dbReference>
<dbReference type="Gene3D" id="1.10.10.10">
    <property type="entry name" value="Winged helix-like DNA-binding domain superfamily/Winged helix DNA-binding domain"/>
    <property type="match status" value="1"/>
</dbReference>
<dbReference type="GO" id="GO:0003700">
    <property type="term" value="F:DNA-binding transcription factor activity"/>
    <property type="evidence" value="ECO:0007669"/>
    <property type="project" value="TreeGrafter"/>
</dbReference>
<dbReference type="NCBIfam" id="TIGR00738">
    <property type="entry name" value="rrf2_super"/>
    <property type="match status" value="1"/>
</dbReference>
<dbReference type="InterPro" id="IPR011991">
    <property type="entry name" value="ArsR-like_HTH"/>
</dbReference>
<dbReference type="GO" id="GO:0003677">
    <property type="term" value="F:DNA binding"/>
    <property type="evidence" value="ECO:0007669"/>
    <property type="project" value="UniProtKB-KW"/>
</dbReference>
<gene>
    <name evidence="1" type="ordered locus">ROP_44810</name>
</gene>
<accession>C1BAM5</accession>
<dbReference type="GO" id="GO:0005829">
    <property type="term" value="C:cytosol"/>
    <property type="evidence" value="ECO:0007669"/>
    <property type="project" value="TreeGrafter"/>
</dbReference>
<dbReference type="InterPro" id="IPR000944">
    <property type="entry name" value="Tscrpt_reg_Rrf2"/>
</dbReference>
<dbReference type="PATRIC" id="fig|632772.20.peg.4689"/>
<keyword evidence="1" id="KW-0238">DNA-binding</keyword>
<reference evidence="1 2" key="1">
    <citation type="submission" date="2009-03" db="EMBL/GenBank/DDBJ databases">
        <title>Comparison of the complete genome sequences of Rhodococcus erythropolis PR4 and Rhodococcus opacus B4.</title>
        <authorList>
            <person name="Takarada H."/>
            <person name="Sekine M."/>
            <person name="Hosoyama A."/>
            <person name="Yamada R."/>
            <person name="Fujisawa T."/>
            <person name="Omata S."/>
            <person name="Shimizu A."/>
            <person name="Tsukatani N."/>
            <person name="Tanikawa S."/>
            <person name="Fujita N."/>
            <person name="Harayama S."/>
        </authorList>
    </citation>
    <scope>NUCLEOTIDE SEQUENCE [LARGE SCALE GENOMIC DNA]</scope>
    <source>
        <strain evidence="1 2">B4</strain>
    </source>
</reference>
<dbReference type="STRING" id="632772.ROP_44810"/>
<dbReference type="InterPro" id="IPR036390">
    <property type="entry name" value="WH_DNA-bd_sf"/>
</dbReference>
<organism evidence="1 2">
    <name type="scientific">Rhodococcus opacus (strain B4)</name>
    <dbReference type="NCBI Taxonomy" id="632772"/>
    <lineage>
        <taxon>Bacteria</taxon>
        <taxon>Bacillati</taxon>
        <taxon>Actinomycetota</taxon>
        <taxon>Actinomycetes</taxon>
        <taxon>Mycobacteriales</taxon>
        <taxon>Nocardiaceae</taxon>
        <taxon>Rhodococcus</taxon>
    </lineage>
</organism>
<dbReference type="AlphaFoldDB" id="C1BAM5"/>
<dbReference type="PANTHER" id="PTHR33221:SF13">
    <property type="entry name" value="TRANSCRIPTIONAL REGULATOR-RELATED"/>
    <property type="match status" value="1"/>
</dbReference>
<dbReference type="HOGENOM" id="CLU_107144_1_0_11"/>
<dbReference type="InterPro" id="IPR036388">
    <property type="entry name" value="WH-like_DNA-bd_sf"/>
</dbReference>
<dbReference type="Pfam" id="PF02082">
    <property type="entry name" value="Rrf2"/>
    <property type="match status" value="1"/>
</dbReference>
<dbReference type="SUPFAM" id="SSF46785">
    <property type="entry name" value="Winged helix' DNA-binding domain"/>
    <property type="match status" value="1"/>
</dbReference>
<dbReference type="Proteomes" id="UP000002212">
    <property type="component" value="Chromosome"/>
</dbReference>